<evidence type="ECO:0000313" key="1">
    <source>
        <dbReference type="EMBL" id="MCP2730117.1"/>
    </source>
</evidence>
<reference evidence="1" key="1">
    <citation type="submission" date="2022-06" db="EMBL/GenBank/DDBJ databases">
        <title>New cyanobacteria of genus Symplocastrum in benthos of Lake Baikal.</title>
        <authorList>
            <person name="Sorokovikova E."/>
            <person name="Tikhonova I."/>
            <person name="Krasnopeev A."/>
            <person name="Evseev P."/>
            <person name="Gladkikh A."/>
            <person name="Belykh O."/>
        </authorList>
    </citation>
    <scope>NUCLEOTIDE SEQUENCE</scope>
    <source>
        <strain evidence="1">BBK-W-15</strain>
    </source>
</reference>
<sequence length="107" mass="12187">MPTPQLMISPSFLMRSGLQIRQRDEVILFKFTDDLHFRLESLLEKSKAGLLTENEVAELEGIKELDRIFTLINSKLAAQLKWSLSQLESLSNNERETAVNTATPLNL</sequence>
<organism evidence="1 2">
    <name type="scientific">Limnofasciculus baicalensis BBK-W-15</name>
    <dbReference type="NCBI Taxonomy" id="2699891"/>
    <lineage>
        <taxon>Bacteria</taxon>
        <taxon>Bacillati</taxon>
        <taxon>Cyanobacteriota</taxon>
        <taxon>Cyanophyceae</taxon>
        <taxon>Coleofasciculales</taxon>
        <taxon>Coleofasciculaceae</taxon>
        <taxon>Limnofasciculus</taxon>
        <taxon>Limnofasciculus baicalensis</taxon>
    </lineage>
</organism>
<dbReference type="EMBL" id="JAMZMM010000170">
    <property type="protein sequence ID" value="MCP2730117.1"/>
    <property type="molecule type" value="Genomic_DNA"/>
</dbReference>
<name>A0AAE3GWY8_9CYAN</name>
<comment type="caution">
    <text evidence="1">The sequence shown here is derived from an EMBL/GenBank/DDBJ whole genome shotgun (WGS) entry which is preliminary data.</text>
</comment>
<proteinExistence type="predicted"/>
<keyword evidence="2" id="KW-1185">Reference proteome</keyword>
<dbReference type="RefSeq" id="WP_254012883.1">
    <property type="nucleotide sequence ID" value="NZ_JAMZMM010000170.1"/>
</dbReference>
<dbReference type="AlphaFoldDB" id="A0AAE3GWY8"/>
<evidence type="ECO:0000313" key="2">
    <source>
        <dbReference type="Proteomes" id="UP001204953"/>
    </source>
</evidence>
<gene>
    <name evidence="1" type="ORF">NJ959_16925</name>
</gene>
<dbReference type="Proteomes" id="UP001204953">
    <property type="component" value="Unassembled WGS sequence"/>
</dbReference>
<accession>A0AAE3GWY8</accession>
<protein>
    <submittedName>
        <fullName evidence="1">Uncharacterized protein</fullName>
    </submittedName>
</protein>